<dbReference type="AlphaFoldDB" id="A0A3B0A974"/>
<protein>
    <submittedName>
        <fullName evidence="2">Uncharacterized protein</fullName>
    </submittedName>
</protein>
<evidence type="ECO:0000256" key="1">
    <source>
        <dbReference type="SAM" id="MobiDB-lite"/>
    </source>
</evidence>
<name>A0A3B0A974_9ACTN</name>
<proteinExistence type="predicted"/>
<dbReference type="EMBL" id="RBAM01000068">
    <property type="protein sequence ID" value="RKN56744.1"/>
    <property type="molecule type" value="Genomic_DNA"/>
</dbReference>
<dbReference type="Proteomes" id="UP000270343">
    <property type="component" value="Unassembled WGS sequence"/>
</dbReference>
<feature type="compositionally biased region" description="Basic residues" evidence="1">
    <location>
        <begin position="454"/>
        <end position="466"/>
    </location>
</feature>
<comment type="caution">
    <text evidence="2">The sequence shown here is derived from an EMBL/GenBank/DDBJ whole genome shotgun (WGS) entry which is preliminary data.</text>
</comment>
<evidence type="ECO:0000313" key="2">
    <source>
        <dbReference type="EMBL" id="RKN56744.1"/>
    </source>
</evidence>
<keyword evidence="3" id="KW-1185">Reference proteome</keyword>
<evidence type="ECO:0000313" key="3">
    <source>
        <dbReference type="Proteomes" id="UP000270343"/>
    </source>
</evidence>
<feature type="region of interest" description="Disordered" evidence="1">
    <location>
        <begin position="342"/>
        <end position="466"/>
    </location>
</feature>
<feature type="compositionally biased region" description="Low complexity" evidence="1">
    <location>
        <begin position="404"/>
        <end position="427"/>
    </location>
</feature>
<dbReference type="OrthoDB" id="4336626at2"/>
<reference evidence="2 3" key="1">
    <citation type="journal article" date="2015" name="Antonie Van Leeuwenhoek">
        <title>Streptomyces klenkii sp. nov., isolated from deep marine sediment.</title>
        <authorList>
            <person name="Veyisoglu A."/>
            <person name="Sahin N."/>
        </authorList>
    </citation>
    <scope>NUCLEOTIDE SEQUENCE [LARGE SCALE GENOMIC DNA]</scope>
    <source>
        <strain evidence="2 3">KCTC 29202</strain>
    </source>
</reference>
<feature type="compositionally biased region" description="Basic and acidic residues" evidence="1">
    <location>
        <begin position="346"/>
        <end position="403"/>
    </location>
</feature>
<dbReference type="InterPro" id="IPR025855">
    <property type="entry name" value="Replic_Relax"/>
</dbReference>
<dbReference type="RefSeq" id="WP_120760313.1">
    <property type="nucleotide sequence ID" value="NZ_RBAM01000068.1"/>
</dbReference>
<gene>
    <name evidence="2" type="ORF">D7231_34625</name>
</gene>
<sequence>MTGRRLLNPGGSSNGLREDVLEVLGVLKVATAGQIQRLTRPHLSFRHTDLKEEAQRKEARTKPHRAAAGDLRRHGLVVDAGRTRGGEKLFSLTPAGLEAATALLGRLEAEAGSVARGAGSTGASHALAVNEAVIALIRPVPDLTLLQDEPPEIKAAAAAVRPGVGLLASYATEVPLPASGTWSRPGPGGARADAVLVAPEDDVPLLFIEVDNCFMDAARIATKFVKYARFLARTVKDVDGKERPLWRTRWEFPPPRYYREVDHPPVLLVFNPLGPRDPHTSMTATARHSRRHWEGHWHGEFHDYDGKIPIVGTTMERLRAHGHDGPAFWRFGRKDWQPLLDAIGNPRRDAAEARRRAEDERRRQKEAAQRAERERREEAQRQARKEAERRARVERERRERAQAEQEAAVAAEAAARPRGAAWAAGEPRPVRGLTSRSEPGRGGRAHGILGRESAHRRAGGLPNSRR</sequence>
<accession>A0A3B0A974</accession>
<organism evidence="2 3">
    <name type="scientific">Streptomyces klenkii</name>
    <dbReference type="NCBI Taxonomy" id="1420899"/>
    <lineage>
        <taxon>Bacteria</taxon>
        <taxon>Bacillati</taxon>
        <taxon>Actinomycetota</taxon>
        <taxon>Actinomycetes</taxon>
        <taxon>Kitasatosporales</taxon>
        <taxon>Streptomycetaceae</taxon>
        <taxon>Streptomyces</taxon>
    </lineage>
</organism>
<feature type="non-terminal residue" evidence="2">
    <location>
        <position position="466"/>
    </location>
</feature>
<dbReference type="Pfam" id="PF13814">
    <property type="entry name" value="Replic_Relax"/>
    <property type="match status" value="1"/>
</dbReference>